<sequence length="72" mass="8385">MPEKYQSSQKLVSPETILKIKKTEICKKCTYRRILSHLSPIPSLVIDKEMSPARLLILILLLQLAITKHWEQ</sequence>
<name>J9ECT7_WUCBA</name>
<organism evidence="1 2">
    <name type="scientific">Wuchereria bancrofti</name>
    <dbReference type="NCBI Taxonomy" id="6293"/>
    <lineage>
        <taxon>Eukaryota</taxon>
        <taxon>Metazoa</taxon>
        <taxon>Ecdysozoa</taxon>
        <taxon>Nematoda</taxon>
        <taxon>Chromadorea</taxon>
        <taxon>Rhabditida</taxon>
        <taxon>Spirurina</taxon>
        <taxon>Spiruromorpha</taxon>
        <taxon>Filarioidea</taxon>
        <taxon>Onchocercidae</taxon>
        <taxon>Wuchereria</taxon>
    </lineage>
</organism>
<protein>
    <submittedName>
        <fullName evidence="1">Uncharacterized protein</fullName>
    </submittedName>
</protein>
<proteinExistence type="predicted"/>
<reference evidence="2" key="1">
    <citation type="submission" date="2012-08" db="EMBL/GenBank/DDBJ databases">
        <title>The Genome Sequence of Wuchereria bancrofti.</title>
        <authorList>
            <person name="Nutman T.B."/>
            <person name="Fink D.L."/>
            <person name="Russ C."/>
            <person name="Young S."/>
            <person name="Zeng Q."/>
            <person name="Koehrsen M."/>
            <person name="Alvarado L."/>
            <person name="Berlin A."/>
            <person name="Chapman S.B."/>
            <person name="Chen Z."/>
            <person name="Freedman E."/>
            <person name="Gellesch M."/>
            <person name="Goldberg J."/>
            <person name="Griggs A."/>
            <person name="Gujja S."/>
            <person name="Heilman E.R."/>
            <person name="Heiman D."/>
            <person name="Hepburn T."/>
            <person name="Howarth C."/>
            <person name="Jen D."/>
            <person name="Larson L."/>
            <person name="Lewis B."/>
            <person name="Mehta T."/>
            <person name="Park D."/>
            <person name="Pearson M."/>
            <person name="Roberts A."/>
            <person name="Saif S."/>
            <person name="Shea T."/>
            <person name="Shenoy N."/>
            <person name="Sisk P."/>
            <person name="Stolte C."/>
            <person name="Sykes S."/>
            <person name="Walk T."/>
            <person name="White J."/>
            <person name="Yandava C."/>
            <person name="Haas B."/>
            <person name="Henn M.R."/>
            <person name="Nusbaum C."/>
            <person name="Birren B."/>
        </authorList>
    </citation>
    <scope>NUCLEOTIDE SEQUENCE [LARGE SCALE GENOMIC DNA]</scope>
    <source>
        <strain evidence="2">NA</strain>
    </source>
</reference>
<evidence type="ECO:0000313" key="2">
    <source>
        <dbReference type="Proteomes" id="UP000004810"/>
    </source>
</evidence>
<evidence type="ECO:0000313" key="1">
    <source>
        <dbReference type="EMBL" id="EJW80271.1"/>
    </source>
</evidence>
<gene>
    <name evidence="1" type="ORF">WUBG_08820</name>
</gene>
<dbReference type="Proteomes" id="UP000004810">
    <property type="component" value="Unassembled WGS sequence"/>
</dbReference>
<dbReference type="EMBL" id="ADBV01004660">
    <property type="protein sequence ID" value="EJW80271.1"/>
    <property type="molecule type" value="Genomic_DNA"/>
</dbReference>
<accession>J9ECT7</accession>
<feature type="non-terminal residue" evidence="1">
    <location>
        <position position="72"/>
    </location>
</feature>
<comment type="caution">
    <text evidence="1">The sequence shown here is derived from an EMBL/GenBank/DDBJ whole genome shotgun (WGS) entry which is preliminary data.</text>
</comment>
<dbReference type="AlphaFoldDB" id="J9ECT7"/>